<evidence type="ECO:0000313" key="2">
    <source>
        <dbReference type="Proteomes" id="UP001501257"/>
    </source>
</evidence>
<reference evidence="2" key="1">
    <citation type="journal article" date="2019" name="Int. J. Syst. Evol. Microbiol.">
        <title>The Global Catalogue of Microorganisms (GCM) 10K type strain sequencing project: providing services to taxonomists for standard genome sequencing and annotation.</title>
        <authorList>
            <consortium name="The Broad Institute Genomics Platform"/>
            <consortium name="The Broad Institute Genome Sequencing Center for Infectious Disease"/>
            <person name="Wu L."/>
            <person name="Ma J."/>
        </authorList>
    </citation>
    <scope>NUCLEOTIDE SEQUENCE [LARGE SCALE GENOMIC DNA]</scope>
    <source>
        <strain evidence="2">JCM 18952</strain>
    </source>
</reference>
<dbReference type="EMBL" id="BAABLK010000013">
    <property type="protein sequence ID" value="GAA5226184.1"/>
    <property type="molecule type" value="Genomic_DNA"/>
</dbReference>
<gene>
    <name evidence="1" type="ORF">GCM10025778_07150</name>
</gene>
<keyword evidence="2" id="KW-1185">Reference proteome</keyword>
<accession>A0ABP9TGW2</accession>
<dbReference type="InterPro" id="IPR037480">
    <property type="entry name" value="YihR-like"/>
</dbReference>
<dbReference type="Pfam" id="PF01263">
    <property type="entry name" value="Aldose_epim"/>
    <property type="match status" value="1"/>
</dbReference>
<organism evidence="1 2">
    <name type="scientific">Paeniglutamicibacter antarcticus</name>
    <dbReference type="NCBI Taxonomy" id="494023"/>
    <lineage>
        <taxon>Bacteria</taxon>
        <taxon>Bacillati</taxon>
        <taxon>Actinomycetota</taxon>
        <taxon>Actinomycetes</taxon>
        <taxon>Micrococcales</taxon>
        <taxon>Micrococcaceae</taxon>
        <taxon>Paeniglutamicibacter</taxon>
    </lineage>
</organism>
<dbReference type="SUPFAM" id="SSF74650">
    <property type="entry name" value="Galactose mutarotase-like"/>
    <property type="match status" value="1"/>
</dbReference>
<comment type="caution">
    <text evidence="1">The sequence shown here is derived from an EMBL/GenBank/DDBJ whole genome shotgun (WGS) entry which is preliminary data.</text>
</comment>
<dbReference type="CDD" id="cd09022">
    <property type="entry name" value="Aldose_epim_Ec_YihR"/>
    <property type="match status" value="1"/>
</dbReference>
<dbReference type="PANTHER" id="PTHR10091:SF0">
    <property type="entry name" value="GALACTOSE MUTAROTASE"/>
    <property type="match status" value="1"/>
</dbReference>
<name>A0ABP9TGW2_9MICC</name>
<evidence type="ECO:0000313" key="1">
    <source>
        <dbReference type="EMBL" id="GAA5226184.1"/>
    </source>
</evidence>
<dbReference type="RefSeq" id="WP_345466460.1">
    <property type="nucleotide sequence ID" value="NZ_BAABLK010000013.1"/>
</dbReference>
<dbReference type="Gene3D" id="2.70.98.10">
    <property type="match status" value="1"/>
</dbReference>
<protein>
    <submittedName>
        <fullName evidence="1">Aldose 1-epimerase family protein</fullName>
    </submittedName>
</protein>
<dbReference type="InterPro" id="IPR011013">
    <property type="entry name" value="Gal_mutarotase_sf_dom"/>
</dbReference>
<dbReference type="InterPro" id="IPR008183">
    <property type="entry name" value="Aldose_1/G6P_1-epimerase"/>
</dbReference>
<dbReference type="PANTHER" id="PTHR10091">
    <property type="entry name" value="ALDOSE-1-EPIMERASE"/>
    <property type="match status" value="1"/>
</dbReference>
<proteinExistence type="predicted"/>
<dbReference type="Proteomes" id="UP001501257">
    <property type="component" value="Unassembled WGS sequence"/>
</dbReference>
<sequence length="306" mass="32734">MGEQFELTASFGDATQHAVVTQVGAALRRLVIDGVELVQDYPPEIAAPSCAGVVLMPWPNRVAGGVWEHDGAKEQLALTEPARGNAIHGLLRHSSYSQVSRTEGSVILAADISPAPGYPFELATTVHYELLSNGVQVTHMLRNRGDNSAPVAVGAHPYLRVGDTEVSELVLVINAQRHMELDGSMIPTGELSDVAGTDLDYRGGRMLGDVALDDGWTEIDRDPDGGSRHYLRAPDGSGVELHMDRNYGFIQAYTTPAFPGPGGPVHAVAIEPMTAAANAFNNGLGLHWLAPGESWETSWGISRRRA</sequence>
<dbReference type="InterPro" id="IPR014718">
    <property type="entry name" value="GH-type_carb-bd"/>
</dbReference>